<feature type="signal peptide" evidence="4">
    <location>
        <begin position="1"/>
        <end position="21"/>
    </location>
</feature>
<dbReference type="PANTHER" id="PTHR46680">
    <property type="entry name" value="NF-KAPPA-B INHIBITOR ALPHA"/>
    <property type="match status" value="1"/>
</dbReference>
<keyword evidence="1" id="KW-0677">Repeat</keyword>
<dbReference type="PROSITE" id="PS50088">
    <property type="entry name" value="ANK_REPEAT"/>
    <property type="match status" value="2"/>
</dbReference>
<dbReference type="PANTHER" id="PTHR46680:SF5">
    <property type="entry name" value="NFKB INHIBITOR EPSILON"/>
    <property type="match status" value="1"/>
</dbReference>
<keyword evidence="4" id="KW-0732">Signal</keyword>
<proteinExistence type="predicted"/>
<dbReference type="Proteomes" id="UP001482620">
    <property type="component" value="Unassembled WGS sequence"/>
</dbReference>
<organism evidence="5 6">
    <name type="scientific">Ilyodon furcidens</name>
    <name type="common">goldbreast splitfin</name>
    <dbReference type="NCBI Taxonomy" id="33524"/>
    <lineage>
        <taxon>Eukaryota</taxon>
        <taxon>Metazoa</taxon>
        <taxon>Chordata</taxon>
        <taxon>Craniata</taxon>
        <taxon>Vertebrata</taxon>
        <taxon>Euteleostomi</taxon>
        <taxon>Actinopterygii</taxon>
        <taxon>Neopterygii</taxon>
        <taxon>Teleostei</taxon>
        <taxon>Neoteleostei</taxon>
        <taxon>Acanthomorphata</taxon>
        <taxon>Ovalentaria</taxon>
        <taxon>Atherinomorphae</taxon>
        <taxon>Cyprinodontiformes</taxon>
        <taxon>Goodeidae</taxon>
        <taxon>Ilyodon</taxon>
    </lineage>
</organism>
<gene>
    <name evidence="5" type="primary">NFKB1</name>
    <name evidence="5" type="ORF">ILYODFUR_037568</name>
</gene>
<feature type="repeat" description="ANK" evidence="3">
    <location>
        <begin position="10"/>
        <end position="42"/>
    </location>
</feature>
<feature type="chain" id="PRO_5047536387" evidence="4">
    <location>
        <begin position="22"/>
        <end position="121"/>
    </location>
</feature>
<evidence type="ECO:0000256" key="2">
    <source>
        <dbReference type="ARBA" id="ARBA00023043"/>
    </source>
</evidence>
<comment type="caution">
    <text evidence="5">The sequence shown here is derived from an EMBL/GenBank/DDBJ whole genome shotgun (WGS) entry which is preliminary data.</text>
</comment>
<feature type="non-terminal residue" evidence="5">
    <location>
        <position position="1"/>
    </location>
</feature>
<dbReference type="InterPro" id="IPR036770">
    <property type="entry name" value="Ankyrin_rpt-contain_sf"/>
</dbReference>
<evidence type="ECO:0000256" key="3">
    <source>
        <dbReference type="PROSITE-ProRule" id="PRU00023"/>
    </source>
</evidence>
<evidence type="ECO:0000313" key="6">
    <source>
        <dbReference type="Proteomes" id="UP001482620"/>
    </source>
</evidence>
<keyword evidence="6" id="KW-1185">Reference proteome</keyword>
<keyword evidence="2 3" id="KW-0040">ANK repeat</keyword>
<dbReference type="InterPro" id="IPR051070">
    <property type="entry name" value="NF-kappa-B_inhibitor"/>
</dbReference>
<evidence type="ECO:0000256" key="4">
    <source>
        <dbReference type="SAM" id="SignalP"/>
    </source>
</evidence>
<dbReference type="InterPro" id="IPR002110">
    <property type="entry name" value="Ankyrin_rpt"/>
</dbReference>
<dbReference type="PROSITE" id="PS50297">
    <property type="entry name" value="ANK_REP_REGION"/>
    <property type="match status" value="2"/>
</dbReference>
<dbReference type="Pfam" id="PF12796">
    <property type="entry name" value="Ank_2"/>
    <property type="match status" value="1"/>
</dbReference>
<dbReference type="EMBL" id="JAHRIQ010043159">
    <property type="protein sequence ID" value="MEQ2235041.1"/>
    <property type="molecule type" value="Genomic_DNA"/>
</dbReference>
<name>A0ABV0TSQ5_9TELE</name>
<dbReference type="SMART" id="SM00248">
    <property type="entry name" value="ANK"/>
    <property type="match status" value="3"/>
</dbReference>
<feature type="repeat" description="ANK" evidence="3">
    <location>
        <begin position="78"/>
        <end position="102"/>
    </location>
</feature>
<sequence>QLTLSASTFTGLCAIHLAVLADRLQALRELLAGGADVEAQERSCGRTALHLATETNNVSLAGCLLLEGNAKVDCCTFNGSAPLHIAAGRGSVKLTALLVAAGKVQQKQVFMVRSNSSRRRT</sequence>
<protein>
    <submittedName>
        <fullName evidence="5">Nuclear factor NF-kappa-B p105 subunit</fullName>
    </submittedName>
</protein>
<evidence type="ECO:0000313" key="5">
    <source>
        <dbReference type="EMBL" id="MEQ2235041.1"/>
    </source>
</evidence>
<dbReference type="Gene3D" id="1.25.40.20">
    <property type="entry name" value="Ankyrin repeat-containing domain"/>
    <property type="match status" value="1"/>
</dbReference>
<dbReference type="SUPFAM" id="SSF48403">
    <property type="entry name" value="Ankyrin repeat"/>
    <property type="match status" value="1"/>
</dbReference>
<reference evidence="5 6" key="1">
    <citation type="submission" date="2021-06" db="EMBL/GenBank/DDBJ databases">
        <authorList>
            <person name="Palmer J.M."/>
        </authorList>
    </citation>
    <scope>NUCLEOTIDE SEQUENCE [LARGE SCALE GENOMIC DNA]</scope>
    <source>
        <strain evidence="6">if_2019</strain>
        <tissue evidence="5">Muscle</tissue>
    </source>
</reference>
<evidence type="ECO:0000256" key="1">
    <source>
        <dbReference type="ARBA" id="ARBA00022737"/>
    </source>
</evidence>
<accession>A0ABV0TSQ5</accession>